<keyword evidence="2 3" id="KW-0808">Transferase</keyword>
<dbReference type="EMBL" id="FNAB01000003">
    <property type="protein sequence ID" value="SDD12556.1"/>
    <property type="molecule type" value="Genomic_DNA"/>
</dbReference>
<name>A0A1G6S8P7_9NOCA</name>
<dbReference type="NCBIfam" id="TIGR02429">
    <property type="entry name" value="pcaI_scoA_fam"/>
    <property type="match status" value="1"/>
</dbReference>
<dbReference type="InterPro" id="IPR012792">
    <property type="entry name" value="3-oxoacid_CoA-transf_A"/>
</dbReference>
<dbReference type="PROSITE" id="PS01273">
    <property type="entry name" value="COA_TRANSF_1"/>
    <property type="match status" value="1"/>
</dbReference>
<evidence type="ECO:0000256" key="1">
    <source>
        <dbReference type="ARBA" id="ARBA00005612"/>
    </source>
</evidence>
<dbReference type="InterPro" id="IPR004163">
    <property type="entry name" value="CoA_transf_BS"/>
</dbReference>
<dbReference type="InterPro" id="IPR004165">
    <property type="entry name" value="CoA_trans_fam_I"/>
</dbReference>
<dbReference type="STRING" id="168276.SAMN05444580_10331"/>
<dbReference type="Pfam" id="PF01144">
    <property type="entry name" value="CoA_trans"/>
    <property type="match status" value="1"/>
</dbReference>
<proteinExistence type="inferred from homology"/>
<organism evidence="3 4">
    <name type="scientific">Rhodococcus tukisamuensis</name>
    <dbReference type="NCBI Taxonomy" id="168276"/>
    <lineage>
        <taxon>Bacteria</taxon>
        <taxon>Bacillati</taxon>
        <taxon>Actinomycetota</taxon>
        <taxon>Actinomycetes</taxon>
        <taxon>Mycobacteriales</taxon>
        <taxon>Nocardiaceae</taxon>
        <taxon>Rhodococcus</taxon>
    </lineage>
</organism>
<dbReference type="SMART" id="SM00882">
    <property type="entry name" value="CoA_trans"/>
    <property type="match status" value="1"/>
</dbReference>
<dbReference type="PANTHER" id="PTHR13707">
    <property type="entry name" value="KETOACID-COENZYME A TRANSFERASE"/>
    <property type="match status" value="1"/>
</dbReference>
<gene>
    <name evidence="3" type="ORF">SAMN05444580_10331</name>
</gene>
<reference evidence="3 4" key="1">
    <citation type="submission" date="2016-10" db="EMBL/GenBank/DDBJ databases">
        <authorList>
            <person name="de Groot N.N."/>
        </authorList>
    </citation>
    <scope>NUCLEOTIDE SEQUENCE [LARGE SCALE GENOMIC DNA]</scope>
    <source>
        <strain evidence="3 4">JCM 11308</strain>
    </source>
</reference>
<keyword evidence="4" id="KW-1185">Reference proteome</keyword>
<dbReference type="Proteomes" id="UP000199417">
    <property type="component" value="Unassembled WGS sequence"/>
</dbReference>
<accession>A0A1G6S8P7</accession>
<dbReference type="Gene3D" id="3.40.1080.10">
    <property type="entry name" value="Glutaconate Coenzyme A-transferase"/>
    <property type="match status" value="1"/>
</dbReference>
<dbReference type="PANTHER" id="PTHR13707:SF60">
    <property type="entry name" value="ACETATE COA-TRANSFERASE SUBUNIT ALPHA"/>
    <property type="match status" value="1"/>
</dbReference>
<sequence>MSKVYASAAEAVADVQDGASLAVGGFGLCGIPNALIDGLAERGVSGLEVFSNNCGVDDCGLGILLSARQIRRVTASYVGENKEFARQYLSGELEVELTPQGTLAERLRAGGAGIPAFFTPAGVGTPVSEGGLPWRYHADGSVAIASPAKETREFGGKTFVLEESIVADYALVHAEIGDTEGNLVFNKTAMNFNPLAAMAGRVTIAQVERLVEPGELDPAQVHLPGVFVQRVVQTGLQDKRIEKRTVSA</sequence>
<dbReference type="RefSeq" id="WP_072843473.1">
    <property type="nucleotide sequence ID" value="NZ_FNAB01000003.1"/>
</dbReference>
<protein>
    <submittedName>
        <fullName evidence="3">3-oxoacid CoA-transferase subunit A</fullName>
    </submittedName>
</protein>
<evidence type="ECO:0000256" key="2">
    <source>
        <dbReference type="ARBA" id="ARBA00022679"/>
    </source>
</evidence>
<dbReference type="GO" id="GO:0008410">
    <property type="term" value="F:CoA-transferase activity"/>
    <property type="evidence" value="ECO:0007669"/>
    <property type="project" value="InterPro"/>
</dbReference>
<dbReference type="AlphaFoldDB" id="A0A1G6S8P7"/>
<comment type="similarity">
    <text evidence="1">Belongs to the 3-oxoacid CoA-transferase subunit A family.</text>
</comment>
<dbReference type="SUPFAM" id="SSF100950">
    <property type="entry name" value="NagB/RpiA/CoA transferase-like"/>
    <property type="match status" value="1"/>
</dbReference>
<dbReference type="InterPro" id="IPR037171">
    <property type="entry name" value="NagB/RpiA_transferase-like"/>
</dbReference>
<evidence type="ECO:0000313" key="4">
    <source>
        <dbReference type="Proteomes" id="UP000199417"/>
    </source>
</evidence>
<evidence type="ECO:0000313" key="3">
    <source>
        <dbReference type="EMBL" id="SDD12556.1"/>
    </source>
</evidence>